<feature type="region of interest" description="Disordered" evidence="1">
    <location>
        <begin position="334"/>
        <end position="382"/>
    </location>
</feature>
<keyword evidence="3" id="KW-1185">Reference proteome</keyword>
<organism evidence="2 3">
    <name type="scientific">Coptis chinensis</name>
    <dbReference type="NCBI Taxonomy" id="261450"/>
    <lineage>
        <taxon>Eukaryota</taxon>
        <taxon>Viridiplantae</taxon>
        <taxon>Streptophyta</taxon>
        <taxon>Embryophyta</taxon>
        <taxon>Tracheophyta</taxon>
        <taxon>Spermatophyta</taxon>
        <taxon>Magnoliopsida</taxon>
        <taxon>Ranunculales</taxon>
        <taxon>Ranunculaceae</taxon>
        <taxon>Coptidoideae</taxon>
        <taxon>Coptis</taxon>
    </lineage>
</organism>
<dbReference type="InterPro" id="IPR012870">
    <property type="entry name" value="DUF1666"/>
</dbReference>
<dbReference type="Proteomes" id="UP000631114">
    <property type="component" value="Unassembled WGS sequence"/>
</dbReference>
<accession>A0A835J2Z1</accession>
<dbReference type="PANTHER" id="PTHR46741">
    <property type="entry name" value="OS09G0413600 PROTEIN"/>
    <property type="match status" value="1"/>
</dbReference>
<evidence type="ECO:0000313" key="2">
    <source>
        <dbReference type="EMBL" id="KAF9626158.1"/>
    </source>
</evidence>
<evidence type="ECO:0000256" key="1">
    <source>
        <dbReference type="SAM" id="MobiDB-lite"/>
    </source>
</evidence>
<comment type="caution">
    <text evidence="2">The sequence shown here is derived from an EMBL/GenBank/DDBJ whole genome shotgun (WGS) entry which is preliminary data.</text>
</comment>
<protein>
    <recommendedName>
        <fullName evidence="4">Ribosomal protein L34Ae</fullName>
    </recommendedName>
</protein>
<evidence type="ECO:0008006" key="4">
    <source>
        <dbReference type="Google" id="ProtNLM"/>
    </source>
</evidence>
<dbReference type="Pfam" id="PF07891">
    <property type="entry name" value="DUF1666"/>
    <property type="match status" value="1"/>
</dbReference>
<feature type="compositionally biased region" description="Low complexity" evidence="1">
    <location>
        <begin position="358"/>
        <end position="367"/>
    </location>
</feature>
<dbReference type="OrthoDB" id="772197at2759"/>
<evidence type="ECO:0000313" key="3">
    <source>
        <dbReference type="Proteomes" id="UP000631114"/>
    </source>
</evidence>
<reference evidence="2 3" key="1">
    <citation type="submission" date="2020-10" db="EMBL/GenBank/DDBJ databases">
        <title>The Coptis chinensis genome and diversification of protoberbering-type alkaloids.</title>
        <authorList>
            <person name="Wang B."/>
            <person name="Shu S."/>
            <person name="Song C."/>
            <person name="Liu Y."/>
        </authorList>
    </citation>
    <scope>NUCLEOTIDE SEQUENCE [LARGE SCALE GENOMIC DNA]</scope>
    <source>
        <strain evidence="2">HL-2020</strain>
        <tissue evidence="2">Leaf</tissue>
    </source>
</reference>
<dbReference type="AlphaFoldDB" id="A0A835J2Z1"/>
<name>A0A835J2Z1_9MAGN</name>
<gene>
    <name evidence="2" type="ORF">IFM89_031285</name>
</gene>
<dbReference type="EMBL" id="JADFTS010000001">
    <property type="protein sequence ID" value="KAF9626158.1"/>
    <property type="molecule type" value="Genomic_DNA"/>
</dbReference>
<dbReference type="PANTHER" id="PTHR46741:SF2">
    <property type="entry name" value="RIBOSOMAL PROTEIN L34AE"/>
    <property type="match status" value="1"/>
</dbReference>
<sequence length="769" mass="89485">MVTLFRYGIDVSTEKECFKANDVVTNEGNEIEVLDYEDSDNDTLGEKETSPKFSFKFQFQPYNDSVSSIGDTIASTSNKREFIPKKALSGFIEEPNVMSFTVKEMYLNANEVSVDNKEILEDGFLSEKDFMKHNSEREVVSEEIMNNLYSVEESENLECVVLSEAVLSEKEESVSSLSSSLGKEEFNDEIDFIDGNELCGFDSEPESVKLWDKFSVMNHMMDSNSDEFLSDADFDSEDEPESAVELGEKKVEIMEDTQNSEEIHLETQGILDQEGFELSDRTLPFENPTGHESTDIDEVLEMINDIEKLEELHLQHSSILETDAHIEREFREIQDECEQEDSERKGADVVGDNENQEESNLQEQSLSDCKESNLQEQSLSDFEESNGLETLWEHQDLIEQLKMELRKVRDTGLPTILEESESPRMSEDLKPWKIDEKFEHEDRMDELHKFYKSYRERMRKFDILNYQKMYAIGFLQLKDHPLQSTTTRKSSTPTLTSMLSQNFLLPKRRRPEADSSIMFVRELESHLETVYVGQLCLSWEFLHWQYGKARELLESDPYEIRPYNQVAGEFQQFQVLMQRFLENEPFQGPRVQNYIKNRCVLRNLLQVPVIKEDPKDKEGRRLRKDAITCSMLLGIVEESLHIFWDFVRADKHDGNIILKGLSASQLKLLDPADTELLMDVQTNLQKKEKKLKDMLRSGNCIVKRFQKHQKEQSDQLIFFSQVDLKLVSRVLKMSRITTDQLVWCRTKLGRISIVQRKIHVEPSFLLFPC</sequence>
<proteinExistence type="predicted"/>